<evidence type="ECO:0000259" key="2">
    <source>
        <dbReference type="Pfam" id="PF02470"/>
    </source>
</evidence>
<sequence length="318" mass="34200">MENKAHAMAAGIFVAILSALVLALAAWLTRDTGVRDVYEISTRESVTGLQEQAPVRFRGVDVGKVKRIGFDPKQMGNILIRLEIDRDTPLTRETFATLSYQGVTGLAFIQLADEGRVAARLQPNDEVPPRIPLRPGLIARLEEKGEVILEKVQEATERVNTLLGDPNQKRIAVALENISQAASSTNQLVTRIDGTIKNGLDPALREATVTLRGTQKTVDQVGAAAAQFGQTAQRLNAPGGAIDRVSEGTDALAHAAETFSVGTLPRINRATDETTRTVRTLNRAVNELTENPQMLIYGDGAAQPGPGEPGFRAPGGRR</sequence>
<organism evidence="3 4">
    <name type="scientific">Ramlibacter montanisoli</name>
    <dbReference type="NCBI Taxonomy" id="2732512"/>
    <lineage>
        <taxon>Bacteria</taxon>
        <taxon>Pseudomonadati</taxon>
        <taxon>Pseudomonadota</taxon>
        <taxon>Betaproteobacteria</taxon>
        <taxon>Burkholderiales</taxon>
        <taxon>Comamonadaceae</taxon>
        <taxon>Ramlibacter</taxon>
    </lineage>
</organism>
<name>A0A849KHU8_9BURK</name>
<proteinExistence type="predicted"/>
<dbReference type="PANTHER" id="PTHR36698:SF2">
    <property type="entry name" value="MCE_MLAD DOMAIN-CONTAINING PROTEIN"/>
    <property type="match status" value="1"/>
</dbReference>
<accession>A0A849KHU8</accession>
<dbReference type="RefSeq" id="WP_171562448.1">
    <property type="nucleotide sequence ID" value="NZ_JABFCS010000001.1"/>
</dbReference>
<comment type="caution">
    <text evidence="3">The sequence shown here is derived from an EMBL/GenBank/DDBJ whole genome shotgun (WGS) entry which is preliminary data.</text>
</comment>
<evidence type="ECO:0000313" key="4">
    <source>
        <dbReference type="Proteomes" id="UP000552954"/>
    </source>
</evidence>
<dbReference type="PANTHER" id="PTHR36698">
    <property type="entry name" value="BLL5892 PROTEIN"/>
    <property type="match status" value="1"/>
</dbReference>
<keyword evidence="4" id="KW-1185">Reference proteome</keyword>
<evidence type="ECO:0000256" key="1">
    <source>
        <dbReference type="SAM" id="MobiDB-lite"/>
    </source>
</evidence>
<dbReference type="Proteomes" id="UP000552954">
    <property type="component" value="Unassembled WGS sequence"/>
</dbReference>
<protein>
    <submittedName>
        <fullName evidence="3">MCE family protein</fullName>
    </submittedName>
</protein>
<gene>
    <name evidence="3" type="ORF">HK415_20435</name>
</gene>
<dbReference type="InterPro" id="IPR003399">
    <property type="entry name" value="Mce/MlaD"/>
</dbReference>
<feature type="region of interest" description="Disordered" evidence="1">
    <location>
        <begin position="296"/>
        <end position="318"/>
    </location>
</feature>
<dbReference type="Pfam" id="PF02470">
    <property type="entry name" value="MlaD"/>
    <property type="match status" value="1"/>
</dbReference>
<dbReference type="EMBL" id="JABFCS010000001">
    <property type="protein sequence ID" value="NNU45016.1"/>
    <property type="molecule type" value="Genomic_DNA"/>
</dbReference>
<evidence type="ECO:0000313" key="3">
    <source>
        <dbReference type="EMBL" id="NNU45016.1"/>
    </source>
</evidence>
<reference evidence="3 4" key="2">
    <citation type="submission" date="2020-06" db="EMBL/GenBank/DDBJ databases">
        <title>Ramlibacter rhizophilus sp. nov., isolated from rhizosphere soil of national flower Mugunghwa from South Korea.</title>
        <authorList>
            <person name="Zheng-Fei Y."/>
            <person name="Huan T."/>
        </authorList>
    </citation>
    <scope>NUCLEOTIDE SEQUENCE [LARGE SCALE GENOMIC DNA]</scope>
    <source>
        <strain evidence="3 4">B156</strain>
    </source>
</reference>
<dbReference type="AlphaFoldDB" id="A0A849KHU8"/>
<reference evidence="3 4" key="1">
    <citation type="submission" date="2020-05" db="EMBL/GenBank/DDBJ databases">
        <authorList>
            <person name="Khan S.A."/>
            <person name="Jeon C.O."/>
            <person name="Chun B.H."/>
        </authorList>
    </citation>
    <scope>NUCLEOTIDE SEQUENCE [LARGE SCALE GENOMIC DNA]</scope>
    <source>
        <strain evidence="3 4">B156</strain>
    </source>
</reference>
<feature type="domain" description="Mce/MlaD" evidence="2">
    <location>
        <begin position="42"/>
        <end position="112"/>
    </location>
</feature>